<gene>
    <name evidence="1" type="ORF">Ocin01_02763</name>
</gene>
<comment type="caution">
    <text evidence="1">The sequence shown here is derived from an EMBL/GenBank/DDBJ whole genome shotgun (WGS) entry which is preliminary data.</text>
</comment>
<keyword evidence="2" id="KW-1185">Reference proteome</keyword>
<evidence type="ECO:0000313" key="1">
    <source>
        <dbReference type="EMBL" id="ODN03905.1"/>
    </source>
</evidence>
<protein>
    <submittedName>
        <fullName evidence="1">Uncharacterized protein</fullName>
    </submittedName>
</protein>
<organism evidence="1 2">
    <name type="scientific">Orchesella cincta</name>
    <name type="common">Springtail</name>
    <name type="synonym">Podura cincta</name>
    <dbReference type="NCBI Taxonomy" id="48709"/>
    <lineage>
        <taxon>Eukaryota</taxon>
        <taxon>Metazoa</taxon>
        <taxon>Ecdysozoa</taxon>
        <taxon>Arthropoda</taxon>
        <taxon>Hexapoda</taxon>
        <taxon>Collembola</taxon>
        <taxon>Entomobryomorpha</taxon>
        <taxon>Entomobryoidea</taxon>
        <taxon>Orchesellidae</taxon>
        <taxon>Orchesellinae</taxon>
        <taxon>Orchesella</taxon>
    </lineage>
</organism>
<dbReference type="AlphaFoldDB" id="A0A1D2NFN9"/>
<accession>A0A1D2NFN9</accession>
<dbReference type="EMBL" id="LJIJ01000060">
    <property type="protein sequence ID" value="ODN03905.1"/>
    <property type="molecule type" value="Genomic_DNA"/>
</dbReference>
<reference evidence="1 2" key="1">
    <citation type="journal article" date="2016" name="Genome Biol. Evol.">
        <title>Gene Family Evolution Reflects Adaptation to Soil Environmental Stressors in the Genome of the Collembolan Orchesella cincta.</title>
        <authorList>
            <person name="Faddeeva-Vakhrusheva A."/>
            <person name="Derks M.F."/>
            <person name="Anvar S.Y."/>
            <person name="Agamennone V."/>
            <person name="Suring W."/>
            <person name="Smit S."/>
            <person name="van Straalen N.M."/>
            <person name="Roelofs D."/>
        </authorList>
    </citation>
    <scope>NUCLEOTIDE SEQUENCE [LARGE SCALE GENOMIC DNA]</scope>
    <source>
        <tissue evidence="1">Mixed pool</tissue>
    </source>
</reference>
<evidence type="ECO:0000313" key="2">
    <source>
        <dbReference type="Proteomes" id="UP000094527"/>
    </source>
</evidence>
<name>A0A1D2NFN9_ORCCI</name>
<sequence length="97" mass="11136">MSIQIPLSPAVHLEYSSLKMLDCINYLGLLRLYNLTVDYSVVVSKIFFTPSDIQVTELCSSSLPEIKTEDEGIMKMNKNESRNIVLKFQDQDNLFEE</sequence>
<dbReference type="Proteomes" id="UP000094527">
    <property type="component" value="Unassembled WGS sequence"/>
</dbReference>
<proteinExistence type="predicted"/>